<feature type="region of interest" description="Disordered" evidence="1">
    <location>
        <begin position="150"/>
        <end position="243"/>
    </location>
</feature>
<accession>A0A1L7AFE7</accession>
<dbReference type="RefSeq" id="WP_075798253.1">
    <property type="nucleotide sequence ID" value="NZ_CP015583.1"/>
</dbReference>
<dbReference type="AlphaFoldDB" id="A0A1L7AFE7"/>
<dbReference type="KEGG" id="rgi:RGI145_10195"/>
<protein>
    <submittedName>
        <fullName evidence="2">Uncharacterized protein</fullName>
    </submittedName>
</protein>
<dbReference type="STRING" id="257708.RGI145_10195"/>
<evidence type="ECO:0000256" key="1">
    <source>
        <dbReference type="SAM" id="MobiDB-lite"/>
    </source>
</evidence>
<proteinExistence type="predicted"/>
<feature type="compositionally biased region" description="Basic and acidic residues" evidence="1">
    <location>
        <begin position="224"/>
        <end position="243"/>
    </location>
</feature>
<name>A0A1L7AFE7_9PROT</name>
<reference evidence="2 3" key="1">
    <citation type="submission" date="2016-05" db="EMBL/GenBank/DDBJ databases">
        <title>Complete Genome and Methylome Analysis of Psychrotrophic Bacterial Isolates from Antarctic Lake Untersee.</title>
        <authorList>
            <person name="Fomenkov A."/>
            <person name="Akimov V.N."/>
            <person name="Vasilyeva L.V."/>
            <person name="Andersen D."/>
            <person name="Vincze T."/>
            <person name="Roberts R.J."/>
        </authorList>
    </citation>
    <scope>NUCLEOTIDE SEQUENCE [LARGE SCALE GENOMIC DNA]</scope>
    <source>
        <strain evidence="2 3">U14-5</strain>
    </source>
</reference>
<organism evidence="2 3">
    <name type="scientific">Roseomonas gilardii</name>
    <dbReference type="NCBI Taxonomy" id="257708"/>
    <lineage>
        <taxon>Bacteria</taxon>
        <taxon>Pseudomonadati</taxon>
        <taxon>Pseudomonadota</taxon>
        <taxon>Alphaproteobacteria</taxon>
        <taxon>Acetobacterales</taxon>
        <taxon>Roseomonadaceae</taxon>
        <taxon>Roseomonas</taxon>
    </lineage>
</organism>
<gene>
    <name evidence="2" type="ORF">RGI145_10195</name>
</gene>
<sequence length="243" mass="24592">MNALLPVALAHAAEARRILLRENLTLSGFWEVEFLQGLPSRRIGPAPAALLTLPPVEGPVGRLRLLLAPADLSPFGTLSATLEGKPLALRPVPVPAEFAGLDDVVALEAPLEGAGAGRLELRLTRSLPHPDGTRLAGPLLLAVDRPLAPVGGKPAEKTEPAASVADAKPGPVAGTAKAAEPKPAVPKAGAEPVTAEKPAKPAGTPKAAAAAEPKPVAPEAGAEPAKKPPEARPTGKEKAKVAA</sequence>
<evidence type="ECO:0000313" key="3">
    <source>
        <dbReference type="Proteomes" id="UP000185494"/>
    </source>
</evidence>
<dbReference type="Proteomes" id="UP000185494">
    <property type="component" value="Chromosome 1"/>
</dbReference>
<evidence type="ECO:0000313" key="2">
    <source>
        <dbReference type="EMBL" id="APT57409.1"/>
    </source>
</evidence>
<dbReference type="EMBL" id="CP015583">
    <property type="protein sequence ID" value="APT57409.1"/>
    <property type="molecule type" value="Genomic_DNA"/>
</dbReference>
<feature type="compositionally biased region" description="Low complexity" evidence="1">
    <location>
        <begin position="176"/>
        <end position="223"/>
    </location>
</feature>